<keyword evidence="10" id="KW-0539">Nucleus</keyword>
<keyword evidence="3" id="KW-0053">Apoptosis</keyword>
<feature type="binding site" evidence="11">
    <location>
        <position position="231"/>
    </location>
    <ligand>
        <name>Zn(2+)</name>
        <dbReference type="ChEBI" id="CHEBI:29105"/>
    </ligand>
</feature>
<dbReference type="Proteomes" id="UP000695007">
    <property type="component" value="Unplaced"/>
</dbReference>
<keyword evidence="8" id="KW-0010">Activator</keyword>
<name>A0AAJ7DW14_9HYME</name>
<evidence type="ECO:0000259" key="14">
    <source>
        <dbReference type="Pfam" id="PF00870"/>
    </source>
</evidence>
<organism evidence="15 16">
    <name type="scientific">Ceratosolen solmsi marchali</name>
    <dbReference type="NCBI Taxonomy" id="326594"/>
    <lineage>
        <taxon>Eukaryota</taxon>
        <taxon>Metazoa</taxon>
        <taxon>Ecdysozoa</taxon>
        <taxon>Arthropoda</taxon>
        <taxon>Hexapoda</taxon>
        <taxon>Insecta</taxon>
        <taxon>Pterygota</taxon>
        <taxon>Neoptera</taxon>
        <taxon>Endopterygota</taxon>
        <taxon>Hymenoptera</taxon>
        <taxon>Apocrita</taxon>
        <taxon>Proctotrupomorpha</taxon>
        <taxon>Chalcidoidea</taxon>
        <taxon>Agaonidae</taxon>
        <taxon>Agaoninae</taxon>
        <taxon>Ceratosolen</taxon>
    </lineage>
</organism>
<dbReference type="SUPFAM" id="SSF49417">
    <property type="entry name" value="p53-like transcription factors"/>
    <property type="match status" value="1"/>
</dbReference>
<dbReference type="InterPro" id="IPR011615">
    <property type="entry name" value="p53_DNA-bd"/>
</dbReference>
<dbReference type="GO" id="GO:0006915">
    <property type="term" value="P:apoptotic process"/>
    <property type="evidence" value="ECO:0007669"/>
    <property type="project" value="UniProtKB-KW"/>
</dbReference>
<evidence type="ECO:0000256" key="8">
    <source>
        <dbReference type="ARBA" id="ARBA00023159"/>
    </source>
</evidence>
<dbReference type="Gene3D" id="2.60.40.720">
    <property type="match status" value="1"/>
</dbReference>
<keyword evidence="9" id="KW-0804">Transcription</keyword>
<comment type="subcellular location">
    <subcellularLocation>
        <location evidence="1">Nucleus</location>
    </subcellularLocation>
</comment>
<evidence type="ECO:0000256" key="4">
    <source>
        <dbReference type="ARBA" id="ARBA00022723"/>
    </source>
</evidence>
<dbReference type="RefSeq" id="XP_011498480.1">
    <property type="nucleotide sequence ID" value="XM_011500178.1"/>
</dbReference>
<accession>A0AAJ7DW14</accession>
<dbReference type="GeneID" id="105362659"/>
<feature type="binding site" evidence="11">
    <location>
        <position position="163"/>
    </location>
    <ligand>
        <name>Zn(2+)</name>
        <dbReference type="ChEBI" id="CHEBI:29105"/>
    </ligand>
</feature>
<dbReference type="InterPro" id="IPR002117">
    <property type="entry name" value="p53_tumour_suppressor"/>
</dbReference>
<feature type="region of interest" description="Disordered" evidence="13">
    <location>
        <begin position="267"/>
        <end position="303"/>
    </location>
</feature>
<keyword evidence="5 11" id="KW-0862">Zinc</keyword>
<evidence type="ECO:0000313" key="16">
    <source>
        <dbReference type="RefSeq" id="XP_011498480.1"/>
    </source>
</evidence>
<dbReference type="CTD" id="2768677"/>
<dbReference type="GO" id="GO:0005634">
    <property type="term" value="C:nucleus"/>
    <property type="evidence" value="ECO:0007669"/>
    <property type="project" value="UniProtKB-SubCell"/>
</dbReference>
<dbReference type="Pfam" id="PF00870">
    <property type="entry name" value="P53"/>
    <property type="match status" value="1"/>
</dbReference>
<comment type="similarity">
    <text evidence="2">Belongs to the p53 family.</text>
</comment>
<comment type="cofactor">
    <cofactor evidence="11">
        <name>Zn(2+)</name>
        <dbReference type="ChEBI" id="CHEBI:29105"/>
    </cofactor>
    <text evidence="11">Binds 1 zinc ion per subunit.</text>
</comment>
<dbReference type="PANTHER" id="PTHR11447:SF16">
    <property type="entry name" value="P53 PROTEIN LONG FORM VARIANT 1"/>
    <property type="match status" value="1"/>
</dbReference>
<reference evidence="16" key="1">
    <citation type="submission" date="2025-08" db="UniProtKB">
        <authorList>
            <consortium name="RefSeq"/>
        </authorList>
    </citation>
    <scope>IDENTIFICATION</scope>
</reference>
<evidence type="ECO:0000256" key="1">
    <source>
        <dbReference type="ARBA" id="ARBA00004123"/>
    </source>
</evidence>
<dbReference type="InterPro" id="IPR012346">
    <property type="entry name" value="p53/RUNT-type_TF_DNA-bd_sf"/>
</dbReference>
<evidence type="ECO:0000256" key="7">
    <source>
        <dbReference type="ARBA" id="ARBA00023125"/>
    </source>
</evidence>
<dbReference type="GO" id="GO:0046872">
    <property type="term" value="F:metal ion binding"/>
    <property type="evidence" value="ECO:0007669"/>
    <property type="project" value="UniProtKB-KW"/>
</dbReference>
<dbReference type="CDD" id="cd08367">
    <property type="entry name" value="P53"/>
    <property type="match status" value="1"/>
</dbReference>
<proteinExistence type="inferred from homology"/>
<dbReference type="GO" id="GO:0000981">
    <property type="term" value="F:DNA-binding transcription factor activity, RNA polymerase II-specific"/>
    <property type="evidence" value="ECO:0007669"/>
    <property type="project" value="TreeGrafter"/>
</dbReference>
<sequence>MTKEGSLFTSSQEEALLQEYMTIKDFDGQIDIDPLQFTFSLDNLSQELNSQQLTNCNYSDEQQINIDEKFTLHQNISIMQHPTVTPILGKEEFAGQFNFQLILNHQNSGKHWVYSEKLSKVFIHMEQVLPLQFQWTPPADGLWVRATMVYKLDQHRSQPVLRCHNHMAPDNSSNRNIDPRQVKHVIRCLHNTSSYEEAGNGHLSVLTPLGMPEAGVQNVPMDFVFYCKNSCTSGMNRRPTELIFTLETEQNQILGRRKLEVRVCSCPKRDKEKEEGENDASVSIGSGKKRKATTPIPVLPPPGKKVSTDNKVYSLNLEVVGRENVNAIIKYAHDVMAGAGIRNDNIDLYKPYMDEVLRKYQ</sequence>
<evidence type="ECO:0000256" key="13">
    <source>
        <dbReference type="SAM" id="MobiDB-lite"/>
    </source>
</evidence>
<feature type="domain" description="p53 DNA-binding" evidence="14">
    <location>
        <begin position="90"/>
        <end position="277"/>
    </location>
</feature>
<keyword evidence="7" id="KW-0238">DNA-binding</keyword>
<evidence type="ECO:0000313" key="15">
    <source>
        <dbReference type="Proteomes" id="UP000695007"/>
    </source>
</evidence>
<dbReference type="PRINTS" id="PR00386">
    <property type="entry name" value="P53SUPPRESSR"/>
</dbReference>
<keyword evidence="4 11" id="KW-0479">Metal-binding</keyword>
<feature type="binding site" evidence="11">
    <location>
        <position position="166"/>
    </location>
    <ligand>
        <name>Zn(2+)</name>
        <dbReference type="ChEBI" id="CHEBI:29105"/>
    </ligand>
</feature>
<dbReference type="InterPro" id="IPR008967">
    <property type="entry name" value="p53-like_TF_DNA-bd_sf"/>
</dbReference>
<gene>
    <name evidence="16" type="primary">LOC105362659</name>
</gene>
<evidence type="ECO:0000256" key="3">
    <source>
        <dbReference type="ARBA" id="ARBA00022703"/>
    </source>
</evidence>
<dbReference type="KEGG" id="csol:105362659"/>
<evidence type="ECO:0000256" key="10">
    <source>
        <dbReference type="ARBA" id="ARBA00023242"/>
    </source>
</evidence>
<evidence type="ECO:0000256" key="5">
    <source>
        <dbReference type="ARBA" id="ARBA00022833"/>
    </source>
</evidence>
<feature type="binding site" evidence="11">
    <location>
        <position position="227"/>
    </location>
    <ligand>
        <name>Zn(2+)</name>
        <dbReference type="ChEBI" id="CHEBI:29105"/>
    </ligand>
</feature>
<evidence type="ECO:0000256" key="11">
    <source>
        <dbReference type="PIRSR" id="PIRSR602117-1"/>
    </source>
</evidence>
<keyword evidence="6" id="KW-0805">Transcription regulation</keyword>
<dbReference type="PANTHER" id="PTHR11447">
    <property type="entry name" value="CELLULAR TUMOR ANTIGEN P53"/>
    <property type="match status" value="1"/>
</dbReference>
<evidence type="ECO:0000256" key="12">
    <source>
        <dbReference type="PIRSR" id="PIRSR602117-2"/>
    </source>
</evidence>
<evidence type="ECO:0000256" key="9">
    <source>
        <dbReference type="ARBA" id="ARBA00023163"/>
    </source>
</evidence>
<protein>
    <submittedName>
        <fullName evidence="16">Cellular tumor antigen p53-like</fullName>
    </submittedName>
</protein>
<dbReference type="AlphaFoldDB" id="A0AAJ7DW14"/>
<evidence type="ECO:0000256" key="6">
    <source>
        <dbReference type="ARBA" id="ARBA00023015"/>
    </source>
</evidence>
<keyword evidence="15" id="KW-1185">Reference proteome</keyword>
<dbReference type="GO" id="GO:0000978">
    <property type="term" value="F:RNA polymerase II cis-regulatory region sequence-specific DNA binding"/>
    <property type="evidence" value="ECO:0007669"/>
    <property type="project" value="TreeGrafter"/>
</dbReference>
<feature type="site" description="Interaction with DNA" evidence="12">
    <location>
        <position position="110"/>
    </location>
</feature>
<evidence type="ECO:0000256" key="2">
    <source>
        <dbReference type="ARBA" id="ARBA00006167"/>
    </source>
</evidence>